<evidence type="ECO:0000313" key="5">
    <source>
        <dbReference type="Proteomes" id="UP000261905"/>
    </source>
</evidence>
<dbReference type="InterPro" id="IPR018728">
    <property type="entry name" value="DUF2268"/>
</dbReference>
<feature type="domain" description="DUF2268" evidence="3">
    <location>
        <begin position="131"/>
        <end position="321"/>
    </location>
</feature>
<dbReference type="PROSITE" id="PS51257">
    <property type="entry name" value="PROKAR_LIPOPROTEIN"/>
    <property type="match status" value="1"/>
</dbReference>
<proteinExistence type="predicted"/>
<evidence type="ECO:0000259" key="3">
    <source>
        <dbReference type="Pfam" id="PF10026"/>
    </source>
</evidence>
<dbReference type="OrthoDB" id="1437293at2"/>
<dbReference type="Proteomes" id="UP000261905">
    <property type="component" value="Unassembled WGS sequence"/>
</dbReference>
<dbReference type="EMBL" id="QUBQ01000001">
    <property type="protein sequence ID" value="REK76870.1"/>
    <property type="molecule type" value="Genomic_DNA"/>
</dbReference>
<evidence type="ECO:0000256" key="1">
    <source>
        <dbReference type="SAM" id="Coils"/>
    </source>
</evidence>
<keyword evidence="2" id="KW-0732">Signal</keyword>
<comment type="caution">
    <text evidence="4">The sequence shown here is derived from an EMBL/GenBank/DDBJ whole genome shotgun (WGS) entry which is preliminary data.</text>
</comment>
<feature type="coiled-coil region" evidence="1">
    <location>
        <begin position="109"/>
        <end position="136"/>
    </location>
</feature>
<evidence type="ECO:0000256" key="2">
    <source>
        <dbReference type="SAM" id="SignalP"/>
    </source>
</evidence>
<name>A0A371PKY0_9BACL</name>
<dbReference type="AlphaFoldDB" id="A0A371PKY0"/>
<evidence type="ECO:0000313" key="4">
    <source>
        <dbReference type="EMBL" id="REK76870.1"/>
    </source>
</evidence>
<protein>
    <recommendedName>
        <fullName evidence="3">DUF2268 domain-containing protein</fullName>
    </recommendedName>
</protein>
<gene>
    <name evidence="4" type="ORF">DX130_07555</name>
</gene>
<sequence length="330" mass="38077">MKRILVLLLMLSTFLLLMSCSSDSEGNSETNHFPDKVPSQVYHQFTHNEQMFEIIPLYEEVLDYTARIKEDPSLDNWEEYYNHVVMSFYNMATERDSDLPSFFYSFFSLTLLEQELEDNTIKLLKMQNKINEYIQESIISSAQLLTGGKTTIFIVPFSPDNPTIIREMGGATGVTLSENIILLHIDPSFSKMTLKYLVAHEYNHTVAMKGLAFSDFTPLDAIILEGKADSFATNVYPNHRAPWLEPLSKDEEKIILEEISEHKDSTDQFLYQTLFSGNDNKGIPRWSNYKIGYSIMQNYLEKNSNLSFDEWTSLDPITILQGSDYRDLLK</sequence>
<dbReference type="Pfam" id="PF10026">
    <property type="entry name" value="DUF2268"/>
    <property type="match status" value="1"/>
</dbReference>
<feature type="signal peptide" evidence="2">
    <location>
        <begin position="1"/>
        <end position="24"/>
    </location>
</feature>
<reference evidence="4 5" key="1">
    <citation type="submission" date="2018-08" db="EMBL/GenBank/DDBJ databases">
        <title>Paenibacillus sp. M4BSY-1, whole genome shotgun sequence.</title>
        <authorList>
            <person name="Tuo L."/>
        </authorList>
    </citation>
    <scope>NUCLEOTIDE SEQUENCE [LARGE SCALE GENOMIC DNA]</scope>
    <source>
        <strain evidence="4 5">M4BSY-1</strain>
    </source>
</reference>
<keyword evidence="1" id="KW-0175">Coiled coil</keyword>
<accession>A0A371PKY0</accession>
<feature type="chain" id="PRO_5039150635" description="DUF2268 domain-containing protein" evidence="2">
    <location>
        <begin position="25"/>
        <end position="330"/>
    </location>
</feature>
<organism evidence="4 5">
    <name type="scientific">Paenibacillus paeoniae</name>
    <dbReference type="NCBI Taxonomy" id="2292705"/>
    <lineage>
        <taxon>Bacteria</taxon>
        <taxon>Bacillati</taxon>
        <taxon>Bacillota</taxon>
        <taxon>Bacilli</taxon>
        <taxon>Bacillales</taxon>
        <taxon>Paenibacillaceae</taxon>
        <taxon>Paenibacillus</taxon>
    </lineage>
</organism>
<keyword evidence="5" id="KW-1185">Reference proteome</keyword>
<dbReference type="RefSeq" id="WP_116044074.1">
    <property type="nucleotide sequence ID" value="NZ_QUBQ01000001.1"/>
</dbReference>